<dbReference type="PANTHER" id="PTHR48073">
    <property type="entry name" value="O-SUCCINYLBENZOATE SYNTHASE-RELATED"/>
    <property type="match status" value="1"/>
</dbReference>
<dbReference type="GO" id="GO:0043748">
    <property type="term" value="F:O-succinylbenzoate synthase activity"/>
    <property type="evidence" value="ECO:0007669"/>
    <property type="project" value="UniProtKB-EC"/>
</dbReference>
<reference evidence="10" key="1">
    <citation type="submission" date="2015-07" db="EMBL/GenBank/DDBJ databases">
        <title>Draft Genome Sequence of Oceanobacillus picturae Heshi-B3 that Was Isolated from Fermented Rice Bran with Aging Salted Mackerel, Which Was Named Heshiko as Traditional Fermented Seafood in Japan.</title>
        <authorList>
            <person name="Akuzawa S."/>
            <person name="Nakagawa J."/>
            <person name="Kanekatsu T."/>
            <person name="Kanesaki Y."/>
            <person name="Suzuki T."/>
        </authorList>
    </citation>
    <scope>NUCLEOTIDE SEQUENCE [LARGE SCALE GENOMIC DNA]</scope>
    <source>
        <strain evidence="10">Heshi-B3</strain>
    </source>
</reference>
<keyword evidence="3 7" id="KW-0479">Metal-binding</keyword>
<comment type="caution">
    <text evidence="9">The sequence shown here is derived from an EMBL/GenBank/DDBJ whole genome shotgun (WGS) entry which is preliminary data.</text>
</comment>
<evidence type="ECO:0000259" key="8">
    <source>
        <dbReference type="SMART" id="SM00922"/>
    </source>
</evidence>
<dbReference type="AlphaFoldDB" id="A0A0U9HBP0"/>
<dbReference type="Pfam" id="PF13378">
    <property type="entry name" value="MR_MLE_C"/>
    <property type="match status" value="1"/>
</dbReference>
<dbReference type="EC" id="4.2.1.113" evidence="6 7"/>
<dbReference type="SMART" id="SM00922">
    <property type="entry name" value="MR_MLE"/>
    <property type="match status" value="1"/>
</dbReference>
<keyword evidence="5 7" id="KW-0456">Lyase</keyword>
<dbReference type="InterPro" id="IPR029017">
    <property type="entry name" value="Enolase-like_N"/>
</dbReference>
<dbReference type="OrthoDB" id="9774531at2"/>
<proteinExistence type="inferred from homology"/>
<dbReference type="NCBIfam" id="TIGR01928">
    <property type="entry name" value="menC_lowGC_arch"/>
    <property type="match status" value="1"/>
</dbReference>
<dbReference type="InterPro" id="IPR013341">
    <property type="entry name" value="Mandelate_racemase_N_dom"/>
</dbReference>
<dbReference type="GO" id="GO:0016854">
    <property type="term" value="F:racemase and epimerase activity"/>
    <property type="evidence" value="ECO:0007669"/>
    <property type="project" value="UniProtKB-ARBA"/>
</dbReference>
<dbReference type="InterPro" id="IPR047585">
    <property type="entry name" value="MenC"/>
</dbReference>
<comment type="catalytic activity">
    <reaction evidence="7">
        <text>(1R,6R)-6-hydroxy-2-succinyl-cyclohexa-2,4-diene-1-carboxylate = 2-succinylbenzoate + H2O</text>
        <dbReference type="Rhea" id="RHEA:10196"/>
        <dbReference type="ChEBI" id="CHEBI:15377"/>
        <dbReference type="ChEBI" id="CHEBI:18325"/>
        <dbReference type="ChEBI" id="CHEBI:58689"/>
        <dbReference type="EC" id="4.2.1.113"/>
    </reaction>
</comment>
<gene>
    <name evidence="7" type="primary">menC</name>
    <name evidence="9" type="ORF">OPHB3_1549</name>
</gene>
<dbReference type="Gene3D" id="3.20.20.120">
    <property type="entry name" value="Enolase-like C-terminal domain"/>
    <property type="match status" value="1"/>
</dbReference>
<dbReference type="SUPFAM" id="SSF51604">
    <property type="entry name" value="Enolase C-terminal domain-like"/>
    <property type="match status" value="1"/>
</dbReference>
<evidence type="ECO:0000256" key="7">
    <source>
        <dbReference type="HAMAP-Rule" id="MF_01933"/>
    </source>
</evidence>
<comment type="similarity">
    <text evidence="7">Belongs to the mandelate racemase/muconate lactonizing enzyme family. MenC type 2 subfamily.</text>
</comment>
<protein>
    <recommendedName>
        <fullName evidence="6 7">o-succinylbenzoate synthase</fullName>
        <shortName evidence="7">OSB synthase</shortName>
        <shortName evidence="7">OSBS</shortName>
        <ecNumber evidence="6 7">4.2.1.113</ecNumber>
    </recommendedName>
    <alternativeName>
        <fullName evidence="7">4-(2'-carboxyphenyl)-4-oxybutyric acid synthase</fullName>
    </alternativeName>
    <alternativeName>
        <fullName evidence="7">o-succinylbenzoic acid synthase</fullName>
    </alternativeName>
</protein>
<dbReference type="Pfam" id="PF02746">
    <property type="entry name" value="MR_MLE_N"/>
    <property type="match status" value="1"/>
</dbReference>
<dbReference type="InterPro" id="IPR010197">
    <property type="entry name" value="OSBS/NAAAR"/>
</dbReference>
<evidence type="ECO:0000256" key="1">
    <source>
        <dbReference type="ARBA" id="ARBA00001968"/>
    </source>
</evidence>
<accession>A0A0U9HBP0</accession>
<feature type="active site" description="Proton donor" evidence="7">
    <location>
        <position position="166"/>
    </location>
</feature>
<comment type="pathway">
    <text evidence="7">Quinol/quinone metabolism; menaquinone biosynthesis.</text>
</comment>
<feature type="binding site" evidence="7">
    <location>
        <position position="216"/>
    </location>
    <ligand>
        <name>Mg(2+)</name>
        <dbReference type="ChEBI" id="CHEBI:18420"/>
    </ligand>
</feature>
<evidence type="ECO:0000313" key="9">
    <source>
        <dbReference type="EMBL" id="GAQ17624.1"/>
    </source>
</evidence>
<evidence type="ECO:0000256" key="2">
    <source>
        <dbReference type="ARBA" id="ARBA00022428"/>
    </source>
</evidence>
<dbReference type="EMBL" id="BBXV01000017">
    <property type="protein sequence ID" value="GAQ17624.1"/>
    <property type="molecule type" value="Genomic_DNA"/>
</dbReference>
<dbReference type="UniPathway" id="UPA01057">
    <property type="reaction ID" value="UER00165"/>
</dbReference>
<name>A0A0U9HBP0_9BACI</name>
<keyword evidence="4 7" id="KW-0460">Magnesium</keyword>
<dbReference type="PANTHER" id="PTHR48073:SF5">
    <property type="entry name" value="O-SUCCINYLBENZOATE SYNTHASE"/>
    <property type="match status" value="1"/>
</dbReference>
<dbReference type="SFLD" id="SFLDF00009">
    <property type="entry name" value="o-succinylbenzoate_synthase"/>
    <property type="match status" value="1"/>
</dbReference>
<evidence type="ECO:0000256" key="3">
    <source>
        <dbReference type="ARBA" id="ARBA00022723"/>
    </source>
</evidence>
<dbReference type="SFLD" id="SFLDS00001">
    <property type="entry name" value="Enolase"/>
    <property type="match status" value="1"/>
</dbReference>
<feature type="binding site" evidence="7">
    <location>
        <position position="241"/>
    </location>
    <ligand>
        <name>Mg(2+)</name>
        <dbReference type="ChEBI" id="CHEBI:18420"/>
    </ligand>
</feature>
<feature type="domain" description="Mandelate racemase/muconate lactonizing enzyme C-terminal" evidence="8">
    <location>
        <begin position="145"/>
        <end position="237"/>
    </location>
</feature>
<feature type="active site" description="Proton acceptor" evidence="7">
    <location>
        <position position="265"/>
    </location>
</feature>
<dbReference type="Gene3D" id="3.30.390.10">
    <property type="entry name" value="Enolase-like, N-terminal domain"/>
    <property type="match status" value="1"/>
</dbReference>
<dbReference type="InterPro" id="IPR036849">
    <property type="entry name" value="Enolase-like_C_sf"/>
</dbReference>
<dbReference type="GO" id="GO:0009234">
    <property type="term" value="P:menaquinone biosynthetic process"/>
    <property type="evidence" value="ECO:0007669"/>
    <property type="project" value="UniProtKB-UniRule"/>
</dbReference>
<evidence type="ECO:0000256" key="6">
    <source>
        <dbReference type="ARBA" id="ARBA00029491"/>
    </source>
</evidence>
<comment type="pathway">
    <text evidence="7">Quinol/quinone metabolism; 1,4-dihydroxy-2-naphthoate biosynthesis; 1,4-dihydroxy-2-naphthoate from chorismate: step 4/7.</text>
</comment>
<keyword evidence="2 7" id="KW-0474">Menaquinone biosynthesis</keyword>
<dbReference type="SFLD" id="SFLDG00180">
    <property type="entry name" value="muconate_cycloisomerase"/>
    <property type="match status" value="1"/>
</dbReference>
<dbReference type="SUPFAM" id="SSF54826">
    <property type="entry name" value="Enolase N-terminal domain-like"/>
    <property type="match status" value="1"/>
</dbReference>
<evidence type="ECO:0000256" key="4">
    <source>
        <dbReference type="ARBA" id="ARBA00022842"/>
    </source>
</evidence>
<reference evidence="9 10" key="2">
    <citation type="journal article" date="2016" name="Genome Announc.">
        <title>Draft Genome Sequence of Oceanobacillus picturae Heshi-B3, Isolated from Fermented Rice Bran in a Traditional Japanese Seafood Dish.</title>
        <authorList>
            <person name="Akuzawa S."/>
            <person name="Nagaoka J."/>
            <person name="Kanekatsu M."/>
            <person name="Kanesaki Y."/>
            <person name="Suzuki T."/>
        </authorList>
    </citation>
    <scope>NUCLEOTIDE SEQUENCE [LARGE SCALE GENOMIC DNA]</scope>
    <source>
        <strain evidence="9 10">Heshi-B3</strain>
    </source>
</reference>
<evidence type="ECO:0000313" key="10">
    <source>
        <dbReference type="Proteomes" id="UP000052946"/>
    </source>
</evidence>
<dbReference type="InterPro" id="IPR013342">
    <property type="entry name" value="Mandelate_racemase_C"/>
</dbReference>
<dbReference type="RefSeq" id="WP_058949925.1">
    <property type="nucleotide sequence ID" value="NZ_BBXV01000017.1"/>
</dbReference>
<organism evidence="9 10">
    <name type="scientific">Oceanobacillus picturae</name>
    <dbReference type="NCBI Taxonomy" id="171693"/>
    <lineage>
        <taxon>Bacteria</taxon>
        <taxon>Bacillati</taxon>
        <taxon>Bacillota</taxon>
        <taxon>Bacilli</taxon>
        <taxon>Bacillales</taxon>
        <taxon>Bacillaceae</taxon>
        <taxon>Oceanobacillus</taxon>
    </lineage>
</organism>
<comment type="function">
    <text evidence="7">Converts 2-succinyl-6-hydroxy-2,4-cyclohexadiene-1-carboxylate (SHCHC) to 2-succinylbenzoate (OSB).</text>
</comment>
<dbReference type="Proteomes" id="UP000052946">
    <property type="component" value="Unassembled WGS sequence"/>
</dbReference>
<dbReference type="CDD" id="cd03317">
    <property type="entry name" value="NAAAR"/>
    <property type="match status" value="1"/>
</dbReference>
<dbReference type="GO" id="GO:0000287">
    <property type="term" value="F:magnesium ion binding"/>
    <property type="evidence" value="ECO:0007669"/>
    <property type="project" value="UniProtKB-UniRule"/>
</dbReference>
<dbReference type="UniPathway" id="UPA00079"/>
<evidence type="ECO:0000256" key="5">
    <source>
        <dbReference type="ARBA" id="ARBA00023239"/>
    </source>
</evidence>
<dbReference type="InterPro" id="IPR029065">
    <property type="entry name" value="Enolase_C-like"/>
</dbReference>
<dbReference type="HAMAP" id="MF_01933">
    <property type="entry name" value="MenC_2"/>
    <property type="match status" value="1"/>
</dbReference>
<sequence>MTIPIQQITLHHLSMGLKQPFTTSFGTVENKDFYITEIDDGQGNRGFGESVAFTAPWYTEETFTTTGHMMRDFLIPILLNNSIKHPDDVSKLFTTIKRNNMAKSALEGAVWDLYAKRGGVSLAEALGGTKSKVEAGIAIGMQSSIAELLHKIALSQENGYKRVKLKIKPGKDIDVLKEVRHHYPDLPIMVDANSAYTLEDTARLKELDAIQLLMMEQPLAHDDIVDHAKLQAEIDTPICLDESIHSLEDAQKAIELGSCRVINIKPGRVGGLTVAKQIHDYCVEKGIAVWCGGMLEAGVGRAQNIALSSLEGFRFPGDNAGSDNYWKKDIILPKVVAQNGLITVPTDHGIGHTIDFKALAQFKVDEETFIQ</sequence>
<comment type="cofactor">
    <cofactor evidence="1 7">
        <name>a divalent metal cation</name>
        <dbReference type="ChEBI" id="CHEBI:60240"/>
    </cofactor>
</comment>
<feature type="binding site" evidence="7">
    <location>
        <position position="191"/>
    </location>
    <ligand>
        <name>Mg(2+)</name>
        <dbReference type="ChEBI" id="CHEBI:18420"/>
    </ligand>
</feature>